<feature type="transmembrane region" description="Helical" evidence="1">
    <location>
        <begin position="222"/>
        <end position="246"/>
    </location>
</feature>
<keyword evidence="1" id="KW-0472">Membrane</keyword>
<feature type="transmembrane region" description="Helical" evidence="1">
    <location>
        <begin position="175"/>
        <end position="195"/>
    </location>
</feature>
<keyword evidence="1" id="KW-1133">Transmembrane helix</keyword>
<dbReference type="KEGG" id="sgs:AVL59_28580"/>
<dbReference type="STRING" id="68214.AVL59_28580"/>
<dbReference type="InterPro" id="IPR036259">
    <property type="entry name" value="MFS_trans_sf"/>
</dbReference>
<reference evidence="2 4" key="1">
    <citation type="submission" date="2016-06" db="EMBL/GenBank/DDBJ databases">
        <title>Complete genome sequence of Streptomyces griseochromogenes ATCC 14511, the Blasticidin S producer.</title>
        <authorList>
            <person name="Wu L."/>
        </authorList>
    </citation>
    <scope>NUCLEOTIDE SEQUENCE [LARGE SCALE GENOMIC DNA]</scope>
    <source>
        <strain evidence="2 4">ATCC 14511</strain>
    </source>
</reference>
<evidence type="ECO:0000313" key="4">
    <source>
        <dbReference type="Proteomes" id="UP000092659"/>
    </source>
</evidence>
<reference evidence="3 5" key="2">
    <citation type="submission" date="2021-03" db="EMBL/GenBank/DDBJ databases">
        <title>Genomic Encyclopedia of Type Strains, Phase IV (KMG-IV): sequencing the most valuable type-strain genomes for metagenomic binning, comparative biology and taxonomic classification.</title>
        <authorList>
            <person name="Goeker M."/>
        </authorList>
    </citation>
    <scope>NUCLEOTIDE SEQUENCE [LARGE SCALE GENOMIC DNA]</scope>
    <source>
        <strain evidence="3 5">DSM 40499</strain>
    </source>
</reference>
<dbReference type="PANTHER" id="PTHR23542:SF1">
    <property type="entry name" value="MAJOR FACILITATOR SUPERFAMILY (MFS) PROFILE DOMAIN-CONTAINING PROTEIN"/>
    <property type="match status" value="1"/>
</dbReference>
<evidence type="ECO:0000313" key="2">
    <source>
        <dbReference type="EMBL" id="ANP52973.1"/>
    </source>
</evidence>
<dbReference type="Proteomes" id="UP001519309">
    <property type="component" value="Unassembled WGS sequence"/>
</dbReference>
<organism evidence="2 4">
    <name type="scientific">Streptomyces griseochromogenes</name>
    <dbReference type="NCBI Taxonomy" id="68214"/>
    <lineage>
        <taxon>Bacteria</taxon>
        <taxon>Bacillati</taxon>
        <taxon>Actinomycetota</taxon>
        <taxon>Actinomycetes</taxon>
        <taxon>Kitasatosporales</taxon>
        <taxon>Streptomycetaceae</taxon>
        <taxon>Streptomyces</taxon>
    </lineage>
</organism>
<feature type="transmembrane region" description="Helical" evidence="1">
    <location>
        <begin position="53"/>
        <end position="74"/>
    </location>
</feature>
<feature type="transmembrane region" description="Helical" evidence="1">
    <location>
        <begin position="258"/>
        <end position="277"/>
    </location>
</feature>
<feature type="transmembrane region" description="Helical" evidence="1">
    <location>
        <begin position="344"/>
        <end position="367"/>
    </location>
</feature>
<dbReference type="PANTHER" id="PTHR23542">
    <property type="match status" value="1"/>
</dbReference>
<feature type="transmembrane region" description="Helical" evidence="1">
    <location>
        <begin position="86"/>
        <end position="105"/>
    </location>
</feature>
<sequence length="417" mass="42791">MSEPEPASPNPYRRIFAAPGTASFTAAGFLGRLTLTMTGVGIITLVSQLTGRYGLAGALSATFALSAAAIGPQTSRMVDRHGQARVLRPTALAAAVAAAAFVVCFDQRAPEWVLFPCAAGIGCAPNVGSMVKARWAEVHQGSPRELHTAYSWEAVVDEVCYIVGPVASIGLSIAWFPQAGVLMAVGFLLVGVFWLTAQRATEPRRHAAAGHRGGTAMGSRGLRVLVATFAAIGGIFGSIDVVTVAFAEAEGHKGAASLALAAYALGSCGAGVVFGLLHLKGTPFGNWCIGLCAMAVTVLPLPLAGNLYALAALLFIAGLCVAPTMVTTMALLEQHVPRDKFTEGMTWTGTGLAMGLALGSTGAGWVVDTSGARAGYLVPAAAGLLAVSAALLGSRHLRRPSVTEEGTTDGRSRLYAD</sequence>
<name>A0A1B1B2D0_9ACTN</name>
<accession>A0A1B1B2D0</accession>
<gene>
    <name evidence="2" type="ORF">AVL59_28580</name>
    <name evidence="3" type="ORF">J2Z21_000547</name>
</gene>
<feature type="transmembrane region" description="Helical" evidence="1">
    <location>
        <begin position="20"/>
        <end position="46"/>
    </location>
</feature>
<feature type="transmembrane region" description="Helical" evidence="1">
    <location>
        <begin position="373"/>
        <end position="392"/>
    </location>
</feature>
<keyword evidence="5" id="KW-1185">Reference proteome</keyword>
<evidence type="ECO:0000313" key="3">
    <source>
        <dbReference type="EMBL" id="MBP2047625.1"/>
    </source>
</evidence>
<feature type="transmembrane region" description="Helical" evidence="1">
    <location>
        <begin position="307"/>
        <end position="332"/>
    </location>
</feature>
<feature type="transmembrane region" description="Helical" evidence="1">
    <location>
        <begin position="112"/>
        <end position="131"/>
    </location>
</feature>
<evidence type="ECO:0000256" key="1">
    <source>
        <dbReference type="SAM" id="Phobius"/>
    </source>
</evidence>
<feature type="transmembrane region" description="Helical" evidence="1">
    <location>
        <begin position="284"/>
        <end position="301"/>
    </location>
</feature>
<dbReference type="Pfam" id="PF07690">
    <property type="entry name" value="MFS_1"/>
    <property type="match status" value="1"/>
</dbReference>
<protein>
    <submittedName>
        <fullName evidence="3">MFS family permease</fullName>
    </submittedName>
    <submittedName>
        <fullName evidence="2">MFS transporter</fullName>
    </submittedName>
</protein>
<dbReference type="EMBL" id="CP016279">
    <property type="protein sequence ID" value="ANP52973.1"/>
    <property type="molecule type" value="Genomic_DNA"/>
</dbReference>
<keyword evidence="1" id="KW-0812">Transmembrane</keyword>
<dbReference type="InterPro" id="IPR011701">
    <property type="entry name" value="MFS"/>
</dbReference>
<proteinExistence type="predicted"/>
<dbReference type="RefSeq" id="WP_067309994.1">
    <property type="nucleotide sequence ID" value="NZ_CP016279.1"/>
</dbReference>
<dbReference type="SUPFAM" id="SSF103473">
    <property type="entry name" value="MFS general substrate transporter"/>
    <property type="match status" value="1"/>
</dbReference>
<dbReference type="EMBL" id="JAGGLP010000001">
    <property type="protein sequence ID" value="MBP2047625.1"/>
    <property type="molecule type" value="Genomic_DNA"/>
</dbReference>
<dbReference type="AlphaFoldDB" id="A0A1B1B2D0"/>
<dbReference type="OrthoDB" id="9180256at2"/>
<dbReference type="Proteomes" id="UP000092659">
    <property type="component" value="Chromosome"/>
</dbReference>
<evidence type="ECO:0000313" key="5">
    <source>
        <dbReference type="Proteomes" id="UP001519309"/>
    </source>
</evidence>
<dbReference type="GO" id="GO:0022857">
    <property type="term" value="F:transmembrane transporter activity"/>
    <property type="evidence" value="ECO:0007669"/>
    <property type="project" value="InterPro"/>
</dbReference>
<dbReference type="Gene3D" id="1.20.1250.20">
    <property type="entry name" value="MFS general substrate transporter like domains"/>
    <property type="match status" value="2"/>
</dbReference>